<dbReference type="Gene3D" id="1.25.40.10">
    <property type="entry name" value="Tetratricopeptide repeat domain"/>
    <property type="match status" value="1"/>
</dbReference>
<proteinExistence type="predicted"/>
<dbReference type="Proteomes" id="UP001596435">
    <property type="component" value="Unassembled WGS sequence"/>
</dbReference>
<dbReference type="InterPro" id="IPR011990">
    <property type="entry name" value="TPR-like_helical_dom_sf"/>
</dbReference>
<dbReference type="RefSeq" id="WP_380230421.1">
    <property type="nucleotide sequence ID" value="NZ_JBHSVH010000002.1"/>
</dbReference>
<keyword evidence="2" id="KW-1185">Reference proteome</keyword>
<dbReference type="EMBL" id="JBHTAJ010000005">
    <property type="protein sequence ID" value="MFC7178667.1"/>
    <property type="molecule type" value="Genomic_DNA"/>
</dbReference>
<accession>A0ABW2FRK9</accession>
<sequence length="517" mass="55237">MTRLDRALELLRRHRELADLAAFPFDFDLDRAEHGEAVRLASGASLQAVAGDDTGGTYFLCQSGEVLYASSEGEAGLLGESVDEALEVLIGLPGWRDCTGLDLRTDAAGPTAAAARAEDDIRGSYAPQLDADRRTLLAGLGLRRHPHPDLIRRLHRSLRRTEPDFVLLNADEGCAYALLDDLPRPPRWQTVLAPGHADLAALRSGGTRRTEVAEDPVRRATVLRAAQYDRRAADLPLLRTLLRAEARLGDTEELRLAAVLVGLHGHADDHELLQSLRSADPDVHYALANFPAAAADLGAWAAECDESHHGPDPADEDERTWAGLARRQGRTELARTILLRLLDDAGPRDAAPLLGSLAGHFAALGDFAQAARARTLHACLQDDPQQRGSSMLDLASLQRRAGDVDAAWQSLQRAVADLDGPPPAPSSDQLALDLDLQVREDARTLAWRGLGLGHRVAEEHFLVARAAAAAGRSATSGAACAAGIALLGTLPRPTDSLRRLAATVAEQPVTGLVGDTG</sequence>
<comment type="caution">
    <text evidence="1">The sequence shown here is derived from an EMBL/GenBank/DDBJ whole genome shotgun (WGS) entry which is preliminary data.</text>
</comment>
<reference evidence="2" key="1">
    <citation type="journal article" date="2019" name="Int. J. Syst. Evol. Microbiol.">
        <title>The Global Catalogue of Microorganisms (GCM) 10K type strain sequencing project: providing services to taxonomists for standard genome sequencing and annotation.</title>
        <authorList>
            <consortium name="The Broad Institute Genomics Platform"/>
            <consortium name="The Broad Institute Genome Sequencing Center for Infectious Disease"/>
            <person name="Wu L."/>
            <person name="Ma J."/>
        </authorList>
    </citation>
    <scope>NUCLEOTIDE SEQUENCE [LARGE SCALE GENOMIC DNA]</scope>
    <source>
        <strain evidence="2">CGMCC 1.12859</strain>
    </source>
</reference>
<gene>
    <name evidence="1" type="ORF">ACFQMG_03695</name>
</gene>
<name>A0ABW2FRK9_9ACTN</name>
<evidence type="ECO:0008006" key="3">
    <source>
        <dbReference type="Google" id="ProtNLM"/>
    </source>
</evidence>
<evidence type="ECO:0000313" key="2">
    <source>
        <dbReference type="Proteomes" id="UP001596435"/>
    </source>
</evidence>
<organism evidence="1 2">
    <name type="scientific">Kitasatospora paranensis</name>
    <dbReference type="NCBI Taxonomy" id="258053"/>
    <lineage>
        <taxon>Bacteria</taxon>
        <taxon>Bacillati</taxon>
        <taxon>Actinomycetota</taxon>
        <taxon>Actinomycetes</taxon>
        <taxon>Kitasatosporales</taxon>
        <taxon>Streptomycetaceae</taxon>
        <taxon>Kitasatospora</taxon>
    </lineage>
</organism>
<protein>
    <recommendedName>
        <fullName evidence="3">Tetratricopeptide repeat protein</fullName>
    </recommendedName>
</protein>
<evidence type="ECO:0000313" key="1">
    <source>
        <dbReference type="EMBL" id="MFC7178667.1"/>
    </source>
</evidence>